<organism evidence="5 6">
    <name type="scientific">Candidatus Saganbacteria bacterium</name>
    <dbReference type="NCBI Taxonomy" id="2575572"/>
    <lineage>
        <taxon>Bacteria</taxon>
        <taxon>Bacillati</taxon>
        <taxon>Saganbacteria</taxon>
    </lineage>
</organism>
<evidence type="ECO:0000256" key="3">
    <source>
        <dbReference type="ARBA" id="ARBA00023163"/>
    </source>
</evidence>
<dbReference type="Pfam" id="PF01638">
    <property type="entry name" value="HxlR"/>
    <property type="match status" value="1"/>
</dbReference>
<keyword evidence="3" id="KW-0804">Transcription</keyword>
<comment type="caution">
    <text evidence="5">The sequence shown here is derived from an EMBL/GenBank/DDBJ whole genome shotgun (WGS) entry which is preliminary data.</text>
</comment>
<dbReference type="InterPro" id="IPR036390">
    <property type="entry name" value="WH_DNA-bd_sf"/>
</dbReference>
<feature type="domain" description="HTH hxlR-type" evidence="4">
    <location>
        <begin position="16"/>
        <end position="115"/>
    </location>
</feature>
<dbReference type="GO" id="GO:0003677">
    <property type="term" value="F:DNA binding"/>
    <property type="evidence" value="ECO:0007669"/>
    <property type="project" value="UniProtKB-KW"/>
</dbReference>
<dbReference type="PROSITE" id="PS51118">
    <property type="entry name" value="HTH_HXLR"/>
    <property type="match status" value="1"/>
</dbReference>
<dbReference type="SUPFAM" id="SSF46785">
    <property type="entry name" value="Winged helix' DNA-binding domain"/>
    <property type="match status" value="1"/>
</dbReference>
<dbReference type="Gene3D" id="1.10.10.10">
    <property type="entry name" value="Winged helix-like DNA-binding domain superfamily/Winged helix DNA-binding domain"/>
    <property type="match status" value="1"/>
</dbReference>
<reference evidence="5" key="1">
    <citation type="submission" date="2020-07" db="EMBL/GenBank/DDBJ databases">
        <title>Huge and variable diversity of episymbiotic CPR bacteria and DPANN archaea in groundwater ecosystems.</title>
        <authorList>
            <person name="He C.Y."/>
            <person name="Keren R."/>
            <person name="Whittaker M."/>
            <person name="Farag I.F."/>
            <person name="Doudna J."/>
            <person name="Cate J.H.D."/>
            <person name="Banfield J.F."/>
        </authorList>
    </citation>
    <scope>NUCLEOTIDE SEQUENCE</scope>
    <source>
        <strain evidence="5">NC_groundwater_1860_Pr3_B-0.1um_51_7</strain>
    </source>
</reference>
<dbReference type="PANTHER" id="PTHR33204:SF37">
    <property type="entry name" value="HTH-TYPE TRANSCRIPTIONAL REGULATOR YODB"/>
    <property type="match status" value="1"/>
</dbReference>
<keyword evidence="2" id="KW-0238">DNA-binding</keyword>
<evidence type="ECO:0000313" key="6">
    <source>
        <dbReference type="Proteomes" id="UP000808761"/>
    </source>
</evidence>
<gene>
    <name evidence="5" type="ORF">HZB08_02080</name>
</gene>
<dbReference type="PANTHER" id="PTHR33204">
    <property type="entry name" value="TRANSCRIPTIONAL REGULATOR, MARR FAMILY"/>
    <property type="match status" value="1"/>
</dbReference>
<dbReference type="Proteomes" id="UP000808761">
    <property type="component" value="Unassembled WGS sequence"/>
</dbReference>
<name>A0A9D6UK03_UNCSA</name>
<evidence type="ECO:0000313" key="5">
    <source>
        <dbReference type="EMBL" id="MBI5078789.1"/>
    </source>
</evidence>
<evidence type="ECO:0000256" key="1">
    <source>
        <dbReference type="ARBA" id="ARBA00023015"/>
    </source>
</evidence>
<proteinExistence type="predicted"/>
<dbReference type="EMBL" id="JACRKR010000102">
    <property type="protein sequence ID" value="MBI5078789.1"/>
    <property type="molecule type" value="Genomic_DNA"/>
</dbReference>
<dbReference type="InterPro" id="IPR036388">
    <property type="entry name" value="WH-like_DNA-bd_sf"/>
</dbReference>
<evidence type="ECO:0000259" key="4">
    <source>
        <dbReference type="PROSITE" id="PS51118"/>
    </source>
</evidence>
<protein>
    <submittedName>
        <fullName evidence="5">Helix-turn-helix transcriptional regulator</fullName>
    </submittedName>
</protein>
<sequence>MTGGKSAASPCARSQCPIANALDIFGDKWTLLVIRDLLFQEKHLYGELAGSDERIPTNILADRLKRLTESGLISSEPYQNRPVRRRYSLTPKGKELIPVLKEIIKWSNKNITGTNCPPDGFLDLFEKAAKEK</sequence>
<evidence type="ECO:0000256" key="2">
    <source>
        <dbReference type="ARBA" id="ARBA00023125"/>
    </source>
</evidence>
<accession>A0A9D6UK03</accession>
<dbReference type="AlphaFoldDB" id="A0A9D6UK03"/>
<dbReference type="InterPro" id="IPR002577">
    <property type="entry name" value="HTH_HxlR"/>
</dbReference>
<keyword evidence="1" id="KW-0805">Transcription regulation</keyword>